<organism evidence="1 2">
    <name type="scientific">Bacillus wiedmannii</name>
    <dbReference type="NCBI Taxonomy" id="1890302"/>
    <lineage>
        <taxon>Bacteria</taxon>
        <taxon>Bacillati</taxon>
        <taxon>Bacillota</taxon>
        <taxon>Bacilli</taxon>
        <taxon>Bacillales</taxon>
        <taxon>Bacillaceae</taxon>
        <taxon>Bacillus</taxon>
        <taxon>Bacillus cereus group</taxon>
    </lineage>
</organism>
<evidence type="ECO:0000313" key="1">
    <source>
        <dbReference type="EMBL" id="OTX84958.1"/>
    </source>
</evidence>
<comment type="caution">
    <text evidence="1">The sequence shown here is derived from an EMBL/GenBank/DDBJ whole genome shotgun (WGS) entry which is preliminary data.</text>
</comment>
<dbReference type="RefSeq" id="WP_086422163.1">
    <property type="nucleotide sequence ID" value="NZ_NFDE01000063.1"/>
</dbReference>
<sequence length="121" mass="13948">MPIIKIYSPNPCPNKNLLHSLCKCVTSILKLPHNHAWAFWHQLEESDFHRSDWNADDSTNPPMVMIYCKNSYSQRQIEALIDGVSEQISVGCNCDKNNIYISCFRVQPGHLMVRGELWIDS</sequence>
<dbReference type="Proteomes" id="UP000194945">
    <property type="component" value="Unassembled WGS sequence"/>
</dbReference>
<evidence type="ECO:0000313" key="2">
    <source>
        <dbReference type="Proteomes" id="UP000194945"/>
    </source>
</evidence>
<protein>
    <submittedName>
        <fullName evidence="1">Uncharacterized protein</fullName>
    </submittedName>
</protein>
<name>A0A242YZ24_9BACI</name>
<dbReference type="EMBL" id="NFDE01000063">
    <property type="protein sequence ID" value="OTX84958.1"/>
    <property type="molecule type" value="Genomic_DNA"/>
</dbReference>
<proteinExistence type="predicted"/>
<dbReference type="Gene3D" id="3.30.429.10">
    <property type="entry name" value="Macrophage Migration Inhibitory Factor"/>
    <property type="match status" value="1"/>
</dbReference>
<dbReference type="InterPro" id="IPR014347">
    <property type="entry name" value="Tautomerase/MIF_sf"/>
</dbReference>
<accession>A0A242YZ24</accession>
<dbReference type="AlphaFoldDB" id="A0A242YZ24"/>
<reference evidence="1 2" key="1">
    <citation type="submission" date="2016-10" db="EMBL/GenBank/DDBJ databases">
        <title>Comparative genomics of Bacillus thuringiensis reveals a path to pathogens against multiple invertebrate hosts.</title>
        <authorList>
            <person name="Zheng J."/>
            <person name="Gao Q."/>
            <person name="Liu H."/>
            <person name="Peng D."/>
            <person name="Ruan L."/>
            <person name="Sun M."/>
        </authorList>
    </citation>
    <scope>NUCLEOTIDE SEQUENCE [LARGE SCALE GENOMIC DNA]</scope>
    <source>
        <strain evidence="1">BGSC 4BK1</strain>
    </source>
</reference>
<dbReference type="SUPFAM" id="SSF55331">
    <property type="entry name" value="Tautomerase/MIF"/>
    <property type="match status" value="1"/>
</dbReference>
<gene>
    <name evidence="1" type="ORF">BK730_24620</name>
</gene>